<protein>
    <recommendedName>
        <fullName evidence="4">Ig-like domain-containing protein</fullName>
    </recommendedName>
</protein>
<dbReference type="GO" id="GO:0006955">
    <property type="term" value="P:immune response"/>
    <property type="evidence" value="ECO:0007669"/>
    <property type="project" value="TreeGrafter"/>
</dbReference>
<organism evidence="5 6">
    <name type="scientific">Cyanoderma ruficeps</name>
    <name type="common">rufous-capped babbler</name>
    <dbReference type="NCBI Taxonomy" id="181631"/>
    <lineage>
        <taxon>Eukaryota</taxon>
        <taxon>Metazoa</taxon>
        <taxon>Chordata</taxon>
        <taxon>Craniata</taxon>
        <taxon>Vertebrata</taxon>
        <taxon>Euteleostomi</taxon>
        <taxon>Archelosauria</taxon>
        <taxon>Archosauria</taxon>
        <taxon>Dinosauria</taxon>
        <taxon>Saurischia</taxon>
        <taxon>Theropoda</taxon>
        <taxon>Coelurosauria</taxon>
        <taxon>Aves</taxon>
        <taxon>Neognathae</taxon>
        <taxon>Neoaves</taxon>
        <taxon>Telluraves</taxon>
        <taxon>Australaves</taxon>
        <taxon>Passeriformes</taxon>
        <taxon>Sylvioidea</taxon>
        <taxon>Timaliidae</taxon>
        <taxon>Cyanoderma</taxon>
    </lineage>
</organism>
<evidence type="ECO:0000313" key="5">
    <source>
        <dbReference type="Ensembl" id="ENSCRFP00000005441.1"/>
    </source>
</evidence>
<dbReference type="Ensembl" id="ENSCRFT00000005647.1">
    <property type="protein sequence ID" value="ENSCRFP00000005441.1"/>
    <property type="gene ID" value="ENSCRFG00000004386.1"/>
</dbReference>
<accession>A0A8C3P234</accession>
<dbReference type="InterPro" id="IPR050488">
    <property type="entry name" value="Ig_Fc_receptor"/>
</dbReference>
<dbReference type="Pfam" id="PF13895">
    <property type="entry name" value="Ig_2"/>
    <property type="match status" value="1"/>
</dbReference>
<evidence type="ECO:0000313" key="6">
    <source>
        <dbReference type="Proteomes" id="UP000694396"/>
    </source>
</evidence>
<evidence type="ECO:0000256" key="2">
    <source>
        <dbReference type="ARBA" id="ARBA00023157"/>
    </source>
</evidence>
<dbReference type="GO" id="GO:0009897">
    <property type="term" value="C:external side of plasma membrane"/>
    <property type="evidence" value="ECO:0007669"/>
    <property type="project" value="TreeGrafter"/>
</dbReference>
<dbReference type="PANTHER" id="PTHR11481">
    <property type="entry name" value="IMMUNOGLOBULIN FC RECEPTOR"/>
    <property type="match status" value="1"/>
</dbReference>
<dbReference type="InterPro" id="IPR003599">
    <property type="entry name" value="Ig_sub"/>
</dbReference>
<evidence type="ECO:0000256" key="1">
    <source>
        <dbReference type="ARBA" id="ARBA00022729"/>
    </source>
</evidence>
<dbReference type="InterPro" id="IPR003598">
    <property type="entry name" value="Ig_sub2"/>
</dbReference>
<dbReference type="InterPro" id="IPR036179">
    <property type="entry name" value="Ig-like_dom_sf"/>
</dbReference>
<keyword evidence="6" id="KW-1185">Reference proteome</keyword>
<evidence type="ECO:0000256" key="3">
    <source>
        <dbReference type="SAM" id="MobiDB-lite"/>
    </source>
</evidence>
<dbReference type="Gene3D" id="2.60.40.10">
    <property type="entry name" value="Immunoglobulins"/>
    <property type="match status" value="2"/>
</dbReference>
<reference evidence="5" key="1">
    <citation type="submission" date="2025-08" db="UniProtKB">
        <authorList>
            <consortium name="Ensembl"/>
        </authorList>
    </citation>
    <scope>IDENTIFICATION</scope>
</reference>
<dbReference type="PANTHER" id="PTHR11481:SF64">
    <property type="entry name" value="FC RECEPTOR-LIKE PROTEIN 4"/>
    <property type="match status" value="1"/>
</dbReference>
<feature type="domain" description="Ig-like" evidence="4">
    <location>
        <begin position="100"/>
        <end position="167"/>
    </location>
</feature>
<keyword evidence="1" id="KW-0732">Signal</keyword>
<dbReference type="AlphaFoldDB" id="A0A8C3P234"/>
<dbReference type="SMART" id="SM00409">
    <property type="entry name" value="IG"/>
    <property type="match status" value="1"/>
</dbReference>
<proteinExistence type="predicted"/>
<dbReference type="GO" id="GO:0007166">
    <property type="term" value="P:cell surface receptor signaling pathway"/>
    <property type="evidence" value="ECO:0007669"/>
    <property type="project" value="TreeGrafter"/>
</dbReference>
<dbReference type="SMART" id="SM00408">
    <property type="entry name" value="IGc2"/>
    <property type="match status" value="1"/>
</dbReference>
<feature type="domain" description="Ig-like" evidence="4">
    <location>
        <begin position="23"/>
        <end position="65"/>
    </location>
</feature>
<evidence type="ECO:0000259" key="4">
    <source>
        <dbReference type="PROSITE" id="PS50835"/>
    </source>
</evidence>
<dbReference type="InterPro" id="IPR013783">
    <property type="entry name" value="Ig-like_fold"/>
</dbReference>
<dbReference type="InterPro" id="IPR007110">
    <property type="entry name" value="Ig-like_dom"/>
</dbReference>
<name>A0A8C3P234_9PASS</name>
<feature type="compositionally biased region" description="Low complexity" evidence="3">
    <location>
        <begin position="185"/>
        <end position="194"/>
    </location>
</feature>
<dbReference type="Proteomes" id="UP000694396">
    <property type="component" value="Unplaced"/>
</dbReference>
<dbReference type="PROSITE" id="PS50835">
    <property type="entry name" value="IG_LIKE"/>
    <property type="match status" value="2"/>
</dbReference>
<dbReference type="SUPFAM" id="SSF48726">
    <property type="entry name" value="Immunoglobulin"/>
    <property type="match status" value="2"/>
</dbReference>
<sequence length="194" mass="20542">SLTGAETTHLIVEPCWTQAVLWDPVSLTCQGSGTAGAATWYKDGQRWVEEGPNHFIVFESGTYRCEKPGSGLSSSVRVLNGECGMGIGLVLQVSAWALVEGDTVTLCCRAMQDMSGSRVRFYQDGKDLGSPLRGTELSLSPLQLNHSGRYHCEAMMSFGLSQSAPVTVTSPSPAGSGSPSPPAFPSQSSSRCGY</sequence>
<keyword evidence="2" id="KW-1015">Disulfide bond</keyword>
<dbReference type="GO" id="GO:0004888">
    <property type="term" value="F:transmembrane signaling receptor activity"/>
    <property type="evidence" value="ECO:0007669"/>
    <property type="project" value="TreeGrafter"/>
</dbReference>
<feature type="region of interest" description="Disordered" evidence="3">
    <location>
        <begin position="166"/>
        <end position="194"/>
    </location>
</feature>
<reference evidence="5" key="2">
    <citation type="submission" date="2025-09" db="UniProtKB">
        <authorList>
            <consortium name="Ensembl"/>
        </authorList>
    </citation>
    <scope>IDENTIFICATION</scope>
</reference>